<organism evidence="1 2">
    <name type="scientific">Eumeta variegata</name>
    <name type="common">Bagworm moth</name>
    <name type="synonym">Eumeta japonica</name>
    <dbReference type="NCBI Taxonomy" id="151549"/>
    <lineage>
        <taxon>Eukaryota</taxon>
        <taxon>Metazoa</taxon>
        <taxon>Ecdysozoa</taxon>
        <taxon>Arthropoda</taxon>
        <taxon>Hexapoda</taxon>
        <taxon>Insecta</taxon>
        <taxon>Pterygota</taxon>
        <taxon>Neoptera</taxon>
        <taxon>Endopterygota</taxon>
        <taxon>Lepidoptera</taxon>
        <taxon>Glossata</taxon>
        <taxon>Ditrysia</taxon>
        <taxon>Tineoidea</taxon>
        <taxon>Psychidae</taxon>
        <taxon>Oiketicinae</taxon>
        <taxon>Eumeta</taxon>
    </lineage>
</organism>
<proteinExistence type="predicted"/>
<name>A0A4C1XBN6_EUMVA</name>
<sequence length="79" mass="8876">MESRANQIVEKIKLHFQGLVQIVKDRNVINDCSWKPAPVGANPTTKTLKPQSGSKAQYLVVRRLALEHRGVATRNNVQQ</sequence>
<dbReference type="AlphaFoldDB" id="A0A4C1XBN6"/>
<evidence type="ECO:0000313" key="2">
    <source>
        <dbReference type="Proteomes" id="UP000299102"/>
    </source>
</evidence>
<accession>A0A4C1XBN6</accession>
<dbReference type="Proteomes" id="UP000299102">
    <property type="component" value="Unassembled WGS sequence"/>
</dbReference>
<dbReference type="EMBL" id="BGZK01000770">
    <property type="protein sequence ID" value="GBP59779.1"/>
    <property type="molecule type" value="Genomic_DNA"/>
</dbReference>
<evidence type="ECO:0000313" key="1">
    <source>
        <dbReference type="EMBL" id="GBP59779.1"/>
    </source>
</evidence>
<gene>
    <name evidence="1" type="ORF">EVAR_44341_1</name>
</gene>
<keyword evidence="2" id="KW-1185">Reference proteome</keyword>
<reference evidence="1 2" key="1">
    <citation type="journal article" date="2019" name="Commun. Biol.">
        <title>The bagworm genome reveals a unique fibroin gene that provides high tensile strength.</title>
        <authorList>
            <person name="Kono N."/>
            <person name="Nakamura H."/>
            <person name="Ohtoshi R."/>
            <person name="Tomita M."/>
            <person name="Numata K."/>
            <person name="Arakawa K."/>
        </authorList>
    </citation>
    <scope>NUCLEOTIDE SEQUENCE [LARGE SCALE GENOMIC DNA]</scope>
</reference>
<comment type="caution">
    <text evidence="1">The sequence shown here is derived from an EMBL/GenBank/DDBJ whole genome shotgun (WGS) entry which is preliminary data.</text>
</comment>
<protein>
    <submittedName>
        <fullName evidence="1">Uncharacterized protein</fullName>
    </submittedName>
</protein>